<dbReference type="Proteomes" id="UP000236743">
    <property type="component" value="Unassembled WGS sequence"/>
</dbReference>
<dbReference type="InterPro" id="IPR058548">
    <property type="entry name" value="MlaB-like_STAS"/>
</dbReference>
<dbReference type="PANTHER" id="PTHR35849:SF2">
    <property type="entry name" value="BLR2341 PROTEIN"/>
    <property type="match status" value="1"/>
</dbReference>
<feature type="domain" description="STAS" evidence="1">
    <location>
        <begin position="34"/>
        <end position="98"/>
    </location>
</feature>
<dbReference type="InterPro" id="IPR036513">
    <property type="entry name" value="STAS_dom_sf"/>
</dbReference>
<protein>
    <submittedName>
        <fullName evidence="2">STAS domain-containing protein</fullName>
    </submittedName>
</protein>
<reference evidence="2 3" key="1">
    <citation type="submission" date="2016-10" db="EMBL/GenBank/DDBJ databases">
        <authorList>
            <person name="de Groot N.N."/>
        </authorList>
    </citation>
    <scope>NUCLEOTIDE SEQUENCE [LARGE SCALE GENOMIC DNA]</scope>
    <source>
        <strain evidence="2 3">DSM 26656</strain>
    </source>
</reference>
<evidence type="ECO:0000313" key="3">
    <source>
        <dbReference type="Proteomes" id="UP000236743"/>
    </source>
</evidence>
<name>A0A1H6CPI8_9HYPH</name>
<organism evidence="2 3">
    <name type="scientific">Bosea lathyri</name>
    <dbReference type="NCBI Taxonomy" id="1036778"/>
    <lineage>
        <taxon>Bacteria</taxon>
        <taxon>Pseudomonadati</taxon>
        <taxon>Pseudomonadota</taxon>
        <taxon>Alphaproteobacteria</taxon>
        <taxon>Hyphomicrobiales</taxon>
        <taxon>Boseaceae</taxon>
        <taxon>Bosea</taxon>
    </lineage>
</organism>
<gene>
    <name evidence="2" type="ORF">SAMN04488115_111151</name>
</gene>
<evidence type="ECO:0000313" key="2">
    <source>
        <dbReference type="EMBL" id="SEG74881.1"/>
    </source>
</evidence>
<dbReference type="InterPro" id="IPR002645">
    <property type="entry name" value="STAS_dom"/>
</dbReference>
<evidence type="ECO:0000259" key="1">
    <source>
        <dbReference type="PROSITE" id="PS50801"/>
    </source>
</evidence>
<sequence>MTIETFILPVDCSLRSIRPLHAEMAAAFQAEGDLTLDCSALATCDLTVAQLLVSATRTAATTGRTLRLAAVPAALATVLARAGLALSPAADRLLISEV</sequence>
<dbReference type="AlphaFoldDB" id="A0A1H6CPI8"/>
<dbReference type="OrthoDB" id="8239788at2"/>
<proteinExistence type="predicted"/>
<accession>A0A1H6CPI8</accession>
<dbReference type="InterPro" id="IPR052746">
    <property type="entry name" value="MlaB_ABC_Transporter"/>
</dbReference>
<dbReference type="PANTHER" id="PTHR35849">
    <property type="entry name" value="BLR2341 PROTEIN"/>
    <property type="match status" value="1"/>
</dbReference>
<keyword evidence="3" id="KW-1185">Reference proteome</keyword>
<dbReference type="SUPFAM" id="SSF52091">
    <property type="entry name" value="SpoIIaa-like"/>
    <property type="match status" value="1"/>
</dbReference>
<dbReference type="RefSeq" id="WP_146071467.1">
    <property type="nucleotide sequence ID" value="NZ_FNUY01000011.1"/>
</dbReference>
<dbReference type="EMBL" id="FNUY01000011">
    <property type="protein sequence ID" value="SEG74881.1"/>
    <property type="molecule type" value="Genomic_DNA"/>
</dbReference>
<dbReference type="Gene3D" id="3.30.750.24">
    <property type="entry name" value="STAS domain"/>
    <property type="match status" value="1"/>
</dbReference>
<dbReference type="Pfam" id="PF13466">
    <property type="entry name" value="STAS_2"/>
    <property type="match status" value="1"/>
</dbReference>
<dbReference type="PROSITE" id="PS50801">
    <property type="entry name" value="STAS"/>
    <property type="match status" value="1"/>
</dbReference>